<dbReference type="Proteomes" id="UP000245168">
    <property type="component" value="Unassembled WGS sequence"/>
</dbReference>
<sequence length="116" mass="13279">MRLKSLTILGTAAAALVLVSACNHYGYGPGPAGHASVVYIDREPPPPRSYTRPSRPSTTAIWIDGYWNWTGVRFIWVDGYWERNPPPGRVWAPGGWVHTHRGWYRQHGRWVERRGR</sequence>
<dbReference type="EMBL" id="QEXV01000002">
    <property type="protein sequence ID" value="PWE17908.1"/>
    <property type="molecule type" value="Genomic_DNA"/>
</dbReference>
<dbReference type="AlphaFoldDB" id="A0A2U2BV69"/>
<keyword evidence="3" id="KW-1185">Reference proteome</keyword>
<evidence type="ECO:0000313" key="2">
    <source>
        <dbReference type="EMBL" id="PWE17908.1"/>
    </source>
</evidence>
<gene>
    <name evidence="2" type="ORF">DDZ18_04850</name>
</gene>
<evidence type="ECO:0000256" key="1">
    <source>
        <dbReference type="SAM" id="SignalP"/>
    </source>
</evidence>
<dbReference type="OrthoDB" id="7632532at2"/>
<dbReference type="RefSeq" id="WP_109252262.1">
    <property type="nucleotide sequence ID" value="NZ_QEXV01000002.1"/>
</dbReference>
<proteinExistence type="predicted"/>
<evidence type="ECO:0000313" key="3">
    <source>
        <dbReference type="Proteomes" id="UP000245168"/>
    </source>
</evidence>
<feature type="signal peptide" evidence="1">
    <location>
        <begin position="1"/>
        <end position="26"/>
    </location>
</feature>
<comment type="caution">
    <text evidence="2">The sequence shown here is derived from an EMBL/GenBank/DDBJ whole genome shotgun (WGS) entry which is preliminary data.</text>
</comment>
<evidence type="ECO:0008006" key="4">
    <source>
        <dbReference type="Google" id="ProtNLM"/>
    </source>
</evidence>
<feature type="chain" id="PRO_5015643861" description="YXWGXW repeat-containing protein" evidence="1">
    <location>
        <begin position="27"/>
        <end position="116"/>
    </location>
</feature>
<organism evidence="2 3">
    <name type="scientific">Marinicauda salina</name>
    <dbReference type="NCBI Taxonomy" id="2135793"/>
    <lineage>
        <taxon>Bacteria</taxon>
        <taxon>Pseudomonadati</taxon>
        <taxon>Pseudomonadota</taxon>
        <taxon>Alphaproteobacteria</taxon>
        <taxon>Maricaulales</taxon>
        <taxon>Maricaulaceae</taxon>
        <taxon>Marinicauda</taxon>
    </lineage>
</organism>
<keyword evidence="1" id="KW-0732">Signal</keyword>
<protein>
    <recommendedName>
        <fullName evidence="4">YXWGXW repeat-containing protein</fullName>
    </recommendedName>
</protein>
<name>A0A2U2BV69_9PROT</name>
<reference evidence="3" key="1">
    <citation type="submission" date="2018-05" db="EMBL/GenBank/DDBJ databases">
        <authorList>
            <person name="Liu B.-T."/>
        </authorList>
    </citation>
    <scope>NUCLEOTIDE SEQUENCE [LARGE SCALE GENOMIC DNA]</scope>
    <source>
        <strain evidence="3">WD6-1</strain>
    </source>
</reference>
<accession>A0A2U2BV69</accession>
<dbReference type="PROSITE" id="PS51257">
    <property type="entry name" value="PROKAR_LIPOPROTEIN"/>
    <property type="match status" value="1"/>
</dbReference>